<feature type="region of interest" description="Disordered" evidence="1">
    <location>
        <begin position="1"/>
        <end position="29"/>
    </location>
</feature>
<protein>
    <submittedName>
        <fullName evidence="2">Uncharacterized protein</fullName>
    </submittedName>
</protein>
<sequence>RATGKGAGVRAGAGRGRRPQQEGAWAARAGGRWGDWESCAACAGTSVVASPEAEAAAGARGGGGCEARAVVLSSFPSLAGGGGRSGAGRSPPSSPCGHLPRPSRAARSLRRKTVPARIWLVDSRRFSLSRKMPKSKLDKRRNKDMTKRLLPKLP</sequence>
<reference evidence="2 3" key="1">
    <citation type="submission" date="2018-10" db="EMBL/GenBank/DDBJ databases">
        <authorList>
            <person name="Ekblom R."/>
            <person name="Jareborg N."/>
        </authorList>
    </citation>
    <scope>NUCLEOTIDE SEQUENCE [LARGE SCALE GENOMIC DNA]</scope>
    <source>
        <tissue evidence="2">Muscle</tissue>
    </source>
</reference>
<evidence type="ECO:0000256" key="1">
    <source>
        <dbReference type="SAM" id="MobiDB-lite"/>
    </source>
</evidence>
<evidence type="ECO:0000313" key="3">
    <source>
        <dbReference type="Proteomes" id="UP000269945"/>
    </source>
</evidence>
<feature type="compositionally biased region" description="Gly residues" evidence="1">
    <location>
        <begin position="1"/>
        <end position="14"/>
    </location>
</feature>
<feature type="region of interest" description="Disordered" evidence="1">
    <location>
        <begin position="78"/>
        <end position="110"/>
    </location>
</feature>
<feature type="region of interest" description="Disordered" evidence="1">
    <location>
        <begin position="130"/>
        <end position="154"/>
    </location>
</feature>
<proteinExistence type="predicted"/>
<name>A0A9X9PYG0_GULGU</name>
<evidence type="ECO:0000313" key="2">
    <source>
        <dbReference type="EMBL" id="VCW77612.1"/>
    </source>
</evidence>
<dbReference type="Proteomes" id="UP000269945">
    <property type="component" value="Unassembled WGS sequence"/>
</dbReference>
<dbReference type="AlphaFoldDB" id="A0A9X9PYG0"/>
<accession>A0A9X9PYG0</accession>
<organism evidence="2 3">
    <name type="scientific">Gulo gulo</name>
    <name type="common">Wolverine</name>
    <name type="synonym">Gluton</name>
    <dbReference type="NCBI Taxonomy" id="48420"/>
    <lineage>
        <taxon>Eukaryota</taxon>
        <taxon>Metazoa</taxon>
        <taxon>Chordata</taxon>
        <taxon>Craniata</taxon>
        <taxon>Vertebrata</taxon>
        <taxon>Euteleostomi</taxon>
        <taxon>Mammalia</taxon>
        <taxon>Eutheria</taxon>
        <taxon>Laurasiatheria</taxon>
        <taxon>Carnivora</taxon>
        <taxon>Caniformia</taxon>
        <taxon>Musteloidea</taxon>
        <taxon>Mustelidae</taxon>
        <taxon>Guloninae</taxon>
        <taxon>Gulo</taxon>
    </lineage>
</organism>
<comment type="caution">
    <text evidence="2">The sequence shown here is derived from an EMBL/GenBank/DDBJ whole genome shotgun (WGS) entry which is preliminary data.</text>
</comment>
<dbReference type="EMBL" id="CYRY02009076">
    <property type="protein sequence ID" value="VCW77612.1"/>
    <property type="molecule type" value="Genomic_DNA"/>
</dbReference>
<gene>
    <name evidence="2" type="ORF">BN2614_LOCUS1</name>
</gene>
<feature type="non-terminal residue" evidence="2">
    <location>
        <position position="154"/>
    </location>
</feature>
<feature type="compositionally biased region" description="Basic residues" evidence="1">
    <location>
        <begin position="130"/>
        <end position="140"/>
    </location>
</feature>
<keyword evidence="3" id="KW-1185">Reference proteome</keyword>